<accession>A0ACC1I352</accession>
<sequence>SASNSQGIHTLLEAEKEASAIVTQAREYRVKRLNNARKDAAEDISKIQARKARELEEIQKKSVNQTELTESIQKETDERMVTIREQFEKNKQAAVAKIIEAVATADVASA</sequence>
<protein>
    <submittedName>
        <fullName evidence="1">Uncharacterized protein</fullName>
    </submittedName>
</protein>
<organism evidence="1 2">
    <name type="scientific">Kickxella alabastrina</name>
    <dbReference type="NCBI Taxonomy" id="61397"/>
    <lineage>
        <taxon>Eukaryota</taxon>
        <taxon>Fungi</taxon>
        <taxon>Fungi incertae sedis</taxon>
        <taxon>Zoopagomycota</taxon>
        <taxon>Kickxellomycotina</taxon>
        <taxon>Kickxellomycetes</taxon>
        <taxon>Kickxellales</taxon>
        <taxon>Kickxellaceae</taxon>
        <taxon>Kickxella</taxon>
    </lineage>
</organism>
<name>A0ACC1I352_9FUNG</name>
<feature type="non-terminal residue" evidence="1">
    <location>
        <position position="1"/>
    </location>
</feature>
<comment type="caution">
    <text evidence="1">The sequence shown here is derived from an EMBL/GenBank/DDBJ whole genome shotgun (WGS) entry which is preliminary data.</text>
</comment>
<reference evidence="1" key="1">
    <citation type="submission" date="2022-07" db="EMBL/GenBank/DDBJ databases">
        <title>Phylogenomic reconstructions and comparative analyses of Kickxellomycotina fungi.</title>
        <authorList>
            <person name="Reynolds N.K."/>
            <person name="Stajich J.E."/>
            <person name="Barry K."/>
            <person name="Grigoriev I.V."/>
            <person name="Crous P."/>
            <person name="Smith M.E."/>
        </authorList>
    </citation>
    <scope>NUCLEOTIDE SEQUENCE</scope>
    <source>
        <strain evidence="1">Benny 63K</strain>
    </source>
</reference>
<proteinExistence type="predicted"/>
<dbReference type="EMBL" id="JANBPG010002290">
    <property type="protein sequence ID" value="KAJ1886318.1"/>
    <property type="molecule type" value="Genomic_DNA"/>
</dbReference>
<gene>
    <name evidence="1" type="ORF">LPJ66_009690</name>
</gene>
<dbReference type="Proteomes" id="UP001150581">
    <property type="component" value="Unassembled WGS sequence"/>
</dbReference>
<keyword evidence="2" id="KW-1185">Reference proteome</keyword>
<evidence type="ECO:0000313" key="2">
    <source>
        <dbReference type="Proteomes" id="UP001150581"/>
    </source>
</evidence>
<evidence type="ECO:0000313" key="1">
    <source>
        <dbReference type="EMBL" id="KAJ1886318.1"/>
    </source>
</evidence>